<evidence type="ECO:0000256" key="3">
    <source>
        <dbReference type="ARBA" id="ARBA00022989"/>
    </source>
</evidence>
<dbReference type="GO" id="GO:0000139">
    <property type="term" value="C:Golgi membrane"/>
    <property type="evidence" value="ECO:0007669"/>
    <property type="project" value="UniProtKB-SubCell"/>
</dbReference>
<evidence type="ECO:0000256" key="6">
    <source>
        <dbReference type="ARBA" id="ARBA00025799"/>
    </source>
</evidence>
<feature type="transmembrane region" description="Helical" evidence="7">
    <location>
        <begin position="102"/>
        <end position="119"/>
    </location>
</feature>
<dbReference type="PANTHER" id="PTHR21493">
    <property type="entry name" value="CGI-141-RELATED/LIPASE CONTAINING PROTEIN"/>
    <property type="match status" value="1"/>
</dbReference>
<evidence type="ECO:0000256" key="1">
    <source>
        <dbReference type="ARBA" id="ARBA00004653"/>
    </source>
</evidence>
<keyword evidence="9" id="KW-1185">Reference proteome</keyword>
<feature type="transmembrane region" description="Helical" evidence="7">
    <location>
        <begin position="46"/>
        <end position="66"/>
    </location>
</feature>
<protein>
    <submittedName>
        <fullName evidence="8">Got1-domain-containing protein</fullName>
    </submittedName>
</protein>
<evidence type="ECO:0000256" key="4">
    <source>
        <dbReference type="ARBA" id="ARBA00023034"/>
    </source>
</evidence>
<dbReference type="AlphaFoldDB" id="I0Z0J2"/>
<keyword evidence="4" id="KW-0333">Golgi apparatus</keyword>
<sequence length="142" mass="15791">MRLHTACKLIVWQFSCPAEIGIGLTGLGFLFLVLGVLFFFDKGLIALGNLMFLCGVALTIGPQATVKFFLRKKNLKGTICFMAGVALVVWGWAIVGMLVETYGFWLLFAGFVPTALSFLRRIPVFGRVLDLPLFKKVRFCHL</sequence>
<dbReference type="GeneID" id="17042159"/>
<feature type="transmembrane region" description="Helical" evidence="7">
    <location>
        <begin position="20"/>
        <end position="40"/>
    </location>
</feature>
<dbReference type="GO" id="GO:0042147">
    <property type="term" value="P:retrograde transport, endosome to Golgi"/>
    <property type="evidence" value="ECO:0007669"/>
    <property type="project" value="InterPro"/>
</dbReference>
<dbReference type="Proteomes" id="UP000007264">
    <property type="component" value="Unassembled WGS sequence"/>
</dbReference>
<dbReference type="Pfam" id="PF04178">
    <property type="entry name" value="Got1"/>
    <property type="match status" value="1"/>
</dbReference>
<dbReference type="OrthoDB" id="204784at2759"/>
<dbReference type="RefSeq" id="XP_005648705.1">
    <property type="nucleotide sequence ID" value="XM_005648648.1"/>
</dbReference>
<organism evidence="8 9">
    <name type="scientific">Coccomyxa subellipsoidea (strain C-169)</name>
    <name type="common">Green microalga</name>
    <dbReference type="NCBI Taxonomy" id="574566"/>
    <lineage>
        <taxon>Eukaryota</taxon>
        <taxon>Viridiplantae</taxon>
        <taxon>Chlorophyta</taxon>
        <taxon>core chlorophytes</taxon>
        <taxon>Trebouxiophyceae</taxon>
        <taxon>Trebouxiophyceae incertae sedis</taxon>
        <taxon>Coccomyxaceae</taxon>
        <taxon>Coccomyxa</taxon>
        <taxon>Coccomyxa subellipsoidea</taxon>
    </lineage>
</organism>
<dbReference type="EMBL" id="AGSI01000006">
    <property type="protein sequence ID" value="EIE24161.1"/>
    <property type="molecule type" value="Genomic_DNA"/>
</dbReference>
<dbReference type="PANTHER" id="PTHR21493:SF9">
    <property type="entry name" value="GOLGI TRANSPORT PROTEIN 1-RELATED"/>
    <property type="match status" value="1"/>
</dbReference>
<dbReference type="GO" id="GO:0006888">
    <property type="term" value="P:endoplasmic reticulum to Golgi vesicle-mediated transport"/>
    <property type="evidence" value="ECO:0007669"/>
    <property type="project" value="InterPro"/>
</dbReference>
<feature type="transmembrane region" description="Helical" evidence="7">
    <location>
        <begin position="78"/>
        <end position="96"/>
    </location>
</feature>
<evidence type="ECO:0000313" key="9">
    <source>
        <dbReference type="Proteomes" id="UP000007264"/>
    </source>
</evidence>
<proteinExistence type="inferred from homology"/>
<comment type="caution">
    <text evidence="8">The sequence shown here is derived from an EMBL/GenBank/DDBJ whole genome shotgun (WGS) entry which is preliminary data.</text>
</comment>
<evidence type="ECO:0000256" key="5">
    <source>
        <dbReference type="ARBA" id="ARBA00023136"/>
    </source>
</evidence>
<comment type="similarity">
    <text evidence="6">Belongs to the GOT1 family.</text>
</comment>
<dbReference type="STRING" id="574566.I0Z0J2"/>
<dbReference type="eggNOG" id="KOG1743">
    <property type="taxonomic scope" value="Eukaryota"/>
</dbReference>
<comment type="subcellular location">
    <subcellularLocation>
        <location evidence="1">Golgi apparatus membrane</location>
        <topology evidence="1">Multi-pass membrane protein</topology>
    </subcellularLocation>
</comment>
<dbReference type="InterPro" id="IPR007305">
    <property type="entry name" value="Vesicle_transpt_Got1/SFT2"/>
</dbReference>
<evidence type="ECO:0000256" key="2">
    <source>
        <dbReference type="ARBA" id="ARBA00022692"/>
    </source>
</evidence>
<reference evidence="8 9" key="1">
    <citation type="journal article" date="2012" name="Genome Biol.">
        <title>The genome of the polar eukaryotic microalga coccomyxa subellipsoidea reveals traits of cold adaptation.</title>
        <authorList>
            <person name="Blanc G."/>
            <person name="Agarkova I."/>
            <person name="Grimwood J."/>
            <person name="Kuo A."/>
            <person name="Brueggeman A."/>
            <person name="Dunigan D."/>
            <person name="Gurnon J."/>
            <person name="Ladunga I."/>
            <person name="Lindquist E."/>
            <person name="Lucas S."/>
            <person name="Pangilinan J."/>
            <person name="Proschold T."/>
            <person name="Salamov A."/>
            <person name="Schmutz J."/>
            <person name="Weeks D."/>
            <person name="Yamada T."/>
            <person name="Claverie J.M."/>
            <person name="Grigoriev I."/>
            <person name="Van Etten J."/>
            <person name="Lomsadze A."/>
            <person name="Borodovsky M."/>
        </authorList>
    </citation>
    <scope>NUCLEOTIDE SEQUENCE [LARGE SCALE GENOMIC DNA]</scope>
    <source>
        <strain evidence="8 9">C-169</strain>
    </source>
</reference>
<dbReference type="InterPro" id="IPR045176">
    <property type="entry name" value="Got1"/>
</dbReference>
<gene>
    <name evidence="8" type="ORF">COCSUDRAFT_14840</name>
</gene>
<dbReference type="GO" id="GO:0005829">
    <property type="term" value="C:cytosol"/>
    <property type="evidence" value="ECO:0007669"/>
    <property type="project" value="GOC"/>
</dbReference>
<evidence type="ECO:0000313" key="8">
    <source>
        <dbReference type="EMBL" id="EIE24161.1"/>
    </source>
</evidence>
<name>I0Z0J2_COCSC</name>
<evidence type="ECO:0000256" key="7">
    <source>
        <dbReference type="SAM" id="Phobius"/>
    </source>
</evidence>
<dbReference type="KEGG" id="csl:COCSUDRAFT_14840"/>
<keyword evidence="5 7" id="KW-0472">Membrane</keyword>
<accession>I0Z0J2</accession>
<keyword evidence="3 7" id="KW-1133">Transmembrane helix</keyword>
<keyword evidence="2 7" id="KW-0812">Transmembrane</keyword>